<dbReference type="PRINTS" id="PR00990">
    <property type="entry name" value="RIBOKINASE"/>
</dbReference>
<dbReference type="InterPro" id="IPR011611">
    <property type="entry name" value="PfkB_dom"/>
</dbReference>
<reference evidence="4 5" key="1">
    <citation type="submission" date="2018-05" db="EMBL/GenBank/DDBJ databases">
        <title>Genomic Encyclopedia of Type Strains, Phase IV (KMG-IV): sequencing the most valuable type-strain genomes for metagenomic binning, comparative biology and taxonomic classification.</title>
        <authorList>
            <person name="Goeker M."/>
        </authorList>
    </citation>
    <scope>NUCLEOTIDE SEQUENCE [LARGE SCALE GENOMIC DNA]</scope>
    <source>
        <strain evidence="4 5">JC118</strain>
    </source>
</reference>
<dbReference type="STRING" id="1034346.GCA_000313565_02945"/>
<evidence type="ECO:0000313" key="5">
    <source>
        <dbReference type="Proteomes" id="UP000247612"/>
    </source>
</evidence>
<dbReference type="GO" id="GO:0006796">
    <property type="term" value="P:phosphate-containing compound metabolic process"/>
    <property type="evidence" value="ECO:0007669"/>
    <property type="project" value="UniProtKB-ARBA"/>
</dbReference>
<dbReference type="EMBL" id="QJKH01000007">
    <property type="protein sequence ID" value="PXX78567.1"/>
    <property type="molecule type" value="Genomic_DNA"/>
</dbReference>
<sequence>MKKTLFIGSTVLDMVVELPHLPSLKEDINTSAMNAALGGCSYNASSIAHHLSLPYIHCSPCGEGFFADCIKQLLAAQNRRPFVCIPDLDNGCCLCLVDEQGERTFISHHGAEYLFDIEWLKDLHEDWDMIYVCGLEIEEKTGEALIQYLNESAHAEIIFAPGARIDKIQPERLQAMFQLRPILHLNDDEALAYTSSKTVNEAADKLYQLTHNTVIITCGSDGAYLKNNDDEKLIAGFKTDVIDTIGAGDSHIGAWICAKKLGMNDSEAIRFANYTAAETVSTKGPALSEQSYAKIKAYLQEM</sequence>
<name>A0A318LA64_9FIRM</name>
<dbReference type="SUPFAM" id="SSF53613">
    <property type="entry name" value="Ribokinase-like"/>
    <property type="match status" value="1"/>
</dbReference>
<dbReference type="PANTHER" id="PTHR10584:SF166">
    <property type="entry name" value="RIBOKINASE"/>
    <property type="match status" value="1"/>
</dbReference>
<dbReference type="RefSeq" id="WP_022939221.1">
    <property type="nucleotide sequence ID" value="NZ_CABKRQ010000008.1"/>
</dbReference>
<keyword evidence="2 4" id="KW-0418">Kinase</keyword>
<keyword evidence="1" id="KW-0808">Transferase</keyword>
<dbReference type="GO" id="GO:0005829">
    <property type="term" value="C:cytosol"/>
    <property type="evidence" value="ECO:0007669"/>
    <property type="project" value="TreeGrafter"/>
</dbReference>
<gene>
    <name evidence="4" type="ORF">DES51_107108</name>
</gene>
<evidence type="ECO:0000259" key="3">
    <source>
        <dbReference type="Pfam" id="PF00294"/>
    </source>
</evidence>
<dbReference type="Proteomes" id="UP000247612">
    <property type="component" value="Unassembled WGS sequence"/>
</dbReference>
<evidence type="ECO:0000256" key="1">
    <source>
        <dbReference type="ARBA" id="ARBA00022679"/>
    </source>
</evidence>
<keyword evidence="5" id="KW-1185">Reference proteome</keyword>
<accession>A0A318LA64</accession>
<dbReference type="InterPro" id="IPR002139">
    <property type="entry name" value="Ribo/fructo_kinase"/>
</dbReference>
<proteinExistence type="predicted"/>
<dbReference type="Pfam" id="PF00294">
    <property type="entry name" value="PfkB"/>
    <property type="match status" value="1"/>
</dbReference>
<dbReference type="GO" id="GO:0016301">
    <property type="term" value="F:kinase activity"/>
    <property type="evidence" value="ECO:0007669"/>
    <property type="project" value="UniProtKB-KW"/>
</dbReference>
<dbReference type="Gene3D" id="3.40.1190.20">
    <property type="match status" value="1"/>
</dbReference>
<organism evidence="4 5">
    <name type="scientific">Dielma fastidiosa</name>
    <dbReference type="NCBI Taxonomy" id="1034346"/>
    <lineage>
        <taxon>Bacteria</taxon>
        <taxon>Bacillati</taxon>
        <taxon>Bacillota</taxon>
        <taxon>Erysipelotrichia</taxon>
        <taxon>Erysipelotrichales</taxon>
        <taxon>Erysipelotrichaceae</taxon>
        <taxon>Dielma</taxon>
    </lineage>
</organism>
<dbReference type="InterPro" id="IPR029056">
    <property type="entry name" value="Ribokinase-like"/>
</dbReference>
<protein>
    <submittedName>
        <fullName evidence="4">Sugar/nucleoside kinase (Ribokinase family)</fullName>
    </submittedName>
</protein>
<evidence type="ECO:0000256" key="2">
    <source>
        <dbReference type="ARBA" id="ARBA00022777"/>
    </source>
</evidence>
<comment type="caution">
    <text evidence="4">The sequence shown here is derived from an EMBL/GenBank/DDBJ whole genome shotgun (WGS) entry which is preliminary data.</text>
</comment>
<evidence type="ECO:0000313" key="4">
    <source>
        <dbReference type="EMBL" id="PXX78567.1"/>
    </source>
</evidence>
<dbReference type="PANTHER" id="PTHR10584">
    <property type="entry name" value="SUGAR KINASE"/>
    <property type="match status" value="1"/>
</dbReference>
<dbReference type="AlphaFoldDB" id="A0A318LA64"/>
<feature type="domain" description="Carbohydrate kinase PfkB" evidence="3">
    <location>
        <begin position="1"/>
        <end position="288"/>
    </location>
</feature>